<accession>A0ACB0L2X8</accession>
<comment type="caution">
    <text evidence="1">The sequence shown here is derived from an EMBL/GenBank/DDBJ whole genome shotgun (WGS) entry which is preliminary data.</text>
</comment>
<gene>
    <name evidence="1" type="ORF">MILVUS5_LOCUS29117</name>
</gene>
<sequence>MKKKKKEKTMQMVINLPSELIIEILLRLPVKSLTRFKSVCKSWFSIISHSNFANSHFQITAATHILTISATSPLKFQSIDFEINHHSVLLNHNFLLPRPYSYFQIKGSCRGFICLYCYIDIWIWNPSNGIHKQIPLSPLGSELLEYHLRHLYGFGYDPSRDDYMVVLLSYDPRANFSSHLEFFSLRDNMWNEIEDTHSAYLTDFGNPRAGSFFNGAIHWVAERYGSSVNVIVVFDLMERKLFEMPLPDGFDHDLEDFGLWIFGEFLSLWVKDYPNNTIEIWVMKEYKLHSSWTKTLVICANGGIPFYKPVCRTKSGDIIGKDHYRLVKYNDKGQLLEYLHIDRYVDDLAMYTESLFSLPGEL</sequence>
<protein>
    <submittedName>
        <fullName evidence="1">Uncharacterized protein</fullName>
    </submittedName>
</protein>
<name>A0ACB0L2X8_TRIPR</name>
<dbReference type="EMBL" id="CASHSV030000409">
    <property type="protein sequence ID" value="CAJ2663757.1"/>
    <property type="molecule type" value="Genomic_DNA"/>
</dbReference>
<organism evidence="1 2">
    <name type="scientific">Trifolium pratense</name>
    <name type="common">Red clover</name>
    <dbReference type="NCBI Taxonomy" id="57577"/>
    <lineage>
        <taxon>Eukaryota</taxon>
        <taxon>Viridiplantae</taxon>
        <taxon>Streptophyta</taxon>
        <taxon>Embryophyta</taxon>
        <taxon>Tracheophyta</taxon>
        <taxon>Spermatophyta</taxon>
        <taxon>Magnoliopsida</taxon>
        <taxon>eudicotyledons</taxon>
        <taxon>Gunneridae</taxon>
        <taxon>Pentapetalae</taxon>
        <taxon>rosids</taxon>
        <taxon>fabids</taxon>
        <taxon>Fabales</taxon>
        <taxon>Fabaceae</taxon>
        <taxon>Papilionoideae</taxon>
        <taxon>50 kb inversion clade</taxon>
        <taxon>NPAAA clade</taxon>
        <taxon>Hologalegina</taxon>
        <taxon>IRL clade</taxon>
        <taxon>Trifolieae</taxon>
        <taxon>Trifolium</taxon>
    </lineage>
</organism>
<keyword evidence="2" id="KW-1185">Reference proteome</keyword>
<proteinExistence type="predicted"/>
<evidence type="ECO:0000313" key="2">
    <source>
        <dbReference type="Proteomes" id="UP001177021"/>
    </source>
</evidence>
<evidence type="ECO:0000313" key="1">
    <source>
        <dbReference type="EMBL" id="CAJ2663757.1"/>
    </source>
</evidence>
<reference evidence="1" key="1">
    <citation type="submission" date="2023-10" db="EMBL/GenBank/DDBJ databases">
        <authorList>
            <person name="Rodriguez Cubillos JULIANA M."/>
            <person name="De Vega J."/>
        </authorList>
    </citation>
    <scope>NUCLEOTIDE SEQUENCE</scope>
</reference>
<dbReference type="Proteomes" id="UP001177021">
    <property type="component" value="Unassembled WGS sequence"/>
</dbReference>